<dbReference type="RefSeq" id="WP_069313249.1">
    <property type="nucleotide sequence ID" value="NZ_MDTU01000001.1"/>
</dbReference>
<evidence type="ECO:0000256" key="1">
    <source>
        <dbReference type="SAM" id="MobiDB-lite"/>
    </source>
</evidence>
<dbReference type="Proteomes" id="UP000094329">
    <property type="component" value="Unassembled WGS sequence"/>
</dbReference>
<gene>
    <name evidence="2" type="ORF">BGC07_11645</name>
</gene>
<feature type="region of interest" description="Disordered" evidence="1">
    <location>
        <begin position="115"/>
        <end position="178"/>
    </location>
</feature>
<feature type="compositionally biased region" description="Acidic residues" evidence="1">
    <location>
        <begin position="132"/>
        <end position="147"/>
    </location>
</feature>
<keyword evidence="3" id="KW-1185">Reference proteome</keyword>
<name>A0ABX3A3L0_9GAMM</name>
<organism evidence="2 3">
    <name type="scientific">Piscirickettsia litoralis</name>
    <dbReference type="NCBI Taxonomy" id="1891921"/>
    <lineage>
        <taxon>Bacteria</taxon>
        <taxon>Pseudomonadati</taxon>
        <taxon>Pseudomonadota</taxon>
        <taxon>Gammaproteobacteria</taxon>
        <taxon>Thiotrichales</taxon>
        <taxon>Piscirickettsiaceae</taxon>
        <taxon>Piscirickettsia</taxon>
    </lineage>
</organism>
<evidence type="ECO:0000313" key="3">
    <source>
        <dbReference type="Proteomes" id="UP000094329"/>
    </source>
</evidence>
<sequence length="358" mass="38849">MPLSREQETELQRQLLAYVRKLKQEAQGVSLDDSDPFDLQAADALKRIVAQADIDETLSPDQWSQLADQAKAAAAKEEIEEQDAAELLAKFKELYKAAAAERARVQAIAIDDDGLEAADSPHRPVRPGDNVDRDEDMPPVQSGEEEEQRTTTSESVPNPEVQAQPADQEAENPKLTAPPFKLDDAYLASVNQALEKGHIDLSCELKGKDTLLVKSKDGMEKGKIEVSPDKGTFTYKSGNEDSRVAAVLAVKAALDKTLSEDPHAVITVKTEKVPRTEVIDQLKALHEAGVKKDQIGALPEQYQLIVNNIYDSQKDPSYSIAAVTAPPSLGGIERVDSKAAATSAVGDVLDILHELPAM</sequence>
<proteinExistence type="predicted"/>
<comment type="caution">
    <text evidence="2">The sequence shown here is derived from an EMBL/GenBank/DDBJ whole genome shotgun (WGS) entry which is preliminary data.</text>
</comment>
<reference evidence="2 3" key="1">
    <citation type="submission" date="2016-08" db="EMBL/GenBank/DDBJ databases">
        <title>Draft genome sequence of Candidatus Piscirickettsia litoralis, from seawater.</title>
        <authorList>
            <person name="Wan X."/>
            <person name="Lee A.J."/>
            <person name="Hou S."/>
            <person name="Donachie S.P."/>
        </authorList>
    </citation>
    <scope>NUCLEOTIDE SEQUENCE [LARGE SCALE GENOMIC DNA]</scope>
    <source>
        <strain evidence="2 3">Y2</strain>
    </source>
</reference>
<protein>
    <submittedName>
        <fullName evidence="2">Uncharacterized protein</fullName>
    </submittedName>
</protein>
<dbReference type="EMBL" id="MDTU01000001">
    <property type="protein sequence ID" value="ODN43452.1"/>
    <property type="molecule type" value="Genomic_DNA"/>
</dbReference>
<accession>A0ABX3A3L0</accession>
<evidence type="ECO:0000313" key="2">
    <source>
        <dbReference type="EMBL" id="ODN43452.1"/>
    </source>
</evidence>